<evidence type="ECO:0008006" key="2">
    <source>
        <dbReference type="Google" id="ProtNLM"/>
    </source>
</evidence>
<dbReference type="EMBL" id="HACG01001136">
    <property type="protein sequence ID" value="CEK48001.1"/>
    <property type="molecule type" value="Transcribed_RNA"/>
</dbReference>
<dbReference type="AlphaFoldDB" id="A0A0B6XWW0"/>
<name>A0A0B6XWW0_9EUPU</name>
<feature type="non-terminal residue" evidence="1">
    <location>
        <position position="1"/>
    </location>
</feature>
<proteinExistence type="predicted"/>
<sequence length="84" mass="9847">LKDFETNGPFKANIPTNTALEAIELVRAQMDVLKEQEQTIRRGLSLFKIDQPPSKDLASLEKDMENIKTVWELTKEWETNWDIW</sequence>
<organism evidence="1">
    <name type="scientific">Arion vulgaris</name>
    <dbReference type="NCBI Taxonomy" id="1028688"/>
    <lineage>
        <taxon>Eukaryota</taxon>
        <taxon>Metazoa</taxon>
        <taxon>Spiralia</taxon>
        <taxon>Lophotrochozoa</taxon>
        <taxon>Mollusca</taxon>
        <taxon>Gastropoda</taxon>
        <taxon>Heterobranchia</taxon>
        <taxon>Euthyneura</taxon>
        <taxon>Panpulmonata</taxon>
        <taxon>Eupulmonata</taxon>
        <taxon>Stylommatophora</taxon>
        <taxon>Helicina</taxon>
        <taxon>Arionoidea</taxon>
        <taxon>Arionidae</taxon>
        <taxon>Arion</taxon>
    </lineage>
</organism>
<reference evidence="1" key="1">
    <citation type="submission" date="2014-12" db="EMBL/GenBank/DDBJ databases">
        <title>Insight into the proteome of Arion vulgaris.</title>
        <authorList>
            <person name="Aradska J."/>
            <person name="Bulat T."/>
            <person name="Smidak R."/>
            <person name="Sarate P."/>
            <person name="Gangsoo J."/>
            <person name="Sialana F."/>
            <person name="Bilban M."/>
            <person name="Lubec G."/>
        </authorList>
    </citation>
    <scope>NUCLEOTIDE SEQUENCE</scope>
    <source>
        <tissue evidence="1">Skin</tissue>
    </source>
</reference>
<gene>
    <name evidence="1" type="primary">ORF2866</name>
</gene>
<evidence type="ECO:0000313" key="1">
    <source>
        <dbReference type="EMBL" id="CEK48001.1"/>
    </source>
</evidence>
<accession>A0A0B6XWW0</accession>
<feature type="non-terminal residue" evidence="1">
    <location>
        <position position="84"/>
    </location>
</feature>
<protein>
    <recommendedName>
        <fullName evidence="2">Dynein heavy chain linker domain-containing protein</fullName>
    </recommendedName>
</protein>